<dbReference type="RefSeq" id="WP_087158328.1">
    <property type="nucleotide sequence ID" value="NZ_NFKM01000004.1"/>
</dbReference>
<dbReference type="AlphaFoldDB" id="A0A1Y4LXI2"/>
<name>A0A1Y4LXI2_9FIRM</name>
<accession>A0A1Y4LXI2</accession>
<sequence>MKIAYLIHYMKKNYDEITENLDTILEAGDDCYVIVNDDDLRDELMLAYGNEPSMHLVHKQEAALPGDLSLPRGMIISIADALEEEEENGFKYDAFINLTDGMIPITKKKDLEDYLNKYPEQDIYYVEKTSEEDPELMTRFEEYAFFTNSMDFQKSKIIQGMNKFTAGVIHNFKQKKLDDVLVLSYPWFVLRHESAVALAENLAYCSNNFKMCMYPEELAIATMLKKFSPATHHNENIWRVNEDGIYKFKEPIVNVSREVLNDKNAFFAAKIHSDENFDIYQDYFDIYK</sequence>
<protein>
    <submittedName>
        <fullName evidence="1">Uncharacterized protein</fullName>
    </submittedName>
</protein>
<dbReference type="Proteomes" id="UP000195447">
    <property type="component" value="Unassembled WGS sequence"/>
</dbReference>
<organism evidence="1 2">
    <name type="scientific">Faecalitalea cylindroides</name>
    <dbReference type="NCBI Taxonomy" id="39483"/>
    <lineage>
        <taxon>Bacteria</taxon>
        <taxon>Bacillati</taxon>
        <taxon>Bacillota</taxon>
        <taxon>Erysipelotrichia</taxon>
        <taxon>Erysipelotrichales</taxon>
        <taxon>Erysipelotrichaceae</taxon>
        <taxon>Faecalitalea</taxon>
    </lineage>
</organism>
<reference evidence="2" key="1">
    <citation type="submission" date="2017-04" db="EMBL/GenBank/DDBJ databases">
        <title>Function of individual gut microbiota members based on whole genome sequencing of pure cultures obtained from chicken caecum.</title>
        <authorList>
            <person name="Medvecky M."/>
            <person name="Cejkova D."/>
            <person name="Polansky O."/>
            <person name="Karasova D."/>
            <person name="Kubasova T."/>
            <person name="Cizek A."/>
            <person name="Rychlik I."/>
        </authorList>
    </citation>
    <scope>NUCLEOTIDE SEQUENCE [LARGE SCALE GENOMIC DNA]</scope>
    <source>
        <strain evidence="2">An178</strain>
    </source>
</reference>
<evidence type="ECO:0000313" key="2">
    <source>
        <dbReference type="Proteomes" id="UP000195447"/>
    </source>
</evidence>
<comment type="caution">
    <text evidence="1">The sequence shown here is derived from an EMBL/GenBank/DDBJ whole genome shotgun (WGS) entry which is preliminary data.</text>
</comment>
<gene>
    <name evidence="1" type="ORF">B5F14_03055</name>
</gene>
<proteinExistence type="predicted"/>
<keyword evidence="2" id="KW-1185">Reference proteome</keyword>
<evidence type="ECO:0000313" key="1">
    <source>
        <dbReference type="EMBL" id="OUP61305.1"/>
    </source>
</evidence>
<dbReference type="EMBL" id="NFKM01000004">
    <property type="protein sequence ID" value="OUP61305.1"/>
    <property type="molecule type" value="Genomic_DNA"/>
</dbReference>